<dbReference type="AlphaFoldDB" id="T0ISK5"/>
<dbReference type="Proteomes" id="UP000015531">
    <property type="component" value="Unassembled WGS sequence"/>
</dbReference>
<dbReference type="EMBL" id="ATDP01000102">
    <property type="protein sequence ID" value="EQB12659.1"/>
    <property type="molecule type" value="Genomic_DNA"/>
</dbReference>
<reference evidence="3 4" key="1">
    <citation type="journal article" date="2013" name="Genome Announc.">
        <title>Draft Genome Sequence of Sphingobium lactosutens Strain DS20T, Isolated from a Hexachlorocyclohexane Dumpsite.</title>
        <authorList>
            <person name="Kumar R."/>
            <person name="Dwivedi V."/>
            <person name="Negi V."/>
            <person name="Khurana J.P."/>
            <person name="Lal R."/>
        </authorList>
    </citation>
    <scope>NUCLEOTIDE SEQUENCE [LARGE SCALE GENOMIC DNA]</scope>
    <source>
        <strain evidence="3 4">DS20</strain>
    </source>
</reference>
<proteinExistence type="predicted"/>
<protein>
    <submittedName>
        <fullName evidence="3">Uncharacterized protein</fullName>
    </submittedName>
</protein>
<dbReference type="eggNOG" id="COG3926">
    <property type="taxonomic scope" value="Bacteria"/>
</dbReference>
<evidence type="ECO:0000313" key="4">
    <source>
        <dbReference type="Proteomes" id="UP000015531"/>
    </source>
</evidence>
<dbReference type="SUPFAM" id="SSF53955">
    <property type="entry name" value="Lysozyme-like"/>
    <property type="match status" value="1"/>
</dbReference>
<comment type="caution">
    <text evidence="3">The sequence shown here is derived from an EMBL/GenBank/DDBJ whole genome shotgun (WGS) entry which is preliminary data.</text>
</comment>
<dbReference type="InterPro" id="IPR018537">
    <property type="entry name" value="Peptidoglycan-bd_3"/>
</dbReference>
<dbReference type="Pfam" id="PF05838">
    <property type="entry name" value="Glyco_hydro_108"/>
    <property type="match status" value="1"/>
</dbReference>
<feature type="domain" description="TtsA-like Glycoside hydrolase family 108" evidence="1">
    <location>
        <begin position="9"/>
        <end position="90"/>
    </location>
</feature>
<feature type="domain" description="Peptidoglycan binding" evidence="2">
    <location>
        <begin position="96"/>
        <end position="180"/>
    </location>
</feature>
<dbReference type="CDD" id="cd13926">
    <property type="entry name" value="N-acetylmuramidase_GH108"/>
    <property type="match status" value="1"/>
</dbReference>
<dbReference type="InterPro" id="IPR008565">
    <property type="entry name" value="TtsA-like_GH18_dom"/>
</dbReference>
<organism evidence="3 4">
    <name type="scientific">Sphingobium lactosutens DS20</name>
    <dbReference type="NCBI Taxonomy" id="1331060"/>
    <lineage>
        <taxon>Bacteria</taxon>
        <taxon>Pseudomonadati</taxon>
        <taxon>Pseudomonadota</taxon>
        <taxon>Alphaproteobacteria</taxon>
        <taxon>Sphingomonadales</taxon>
        <taxon>Sphingomonadaceae</taxon>
        <taxon>Sphingobium</taxon>
    </lineage>
</organism>
<evidence type="ECO:0000259" key="1">
    <source>
        <dbReference type="Pfam" id="PF05838"/>
    </source>
</evidence>
<keyword evidence="4" id="KW-1185">Reference proteome</keyword>
<evidence type="ECO:0000259" key="2">
    <source>
        <dbReference type="Pfam" id="PF09374"/>
    </source>
</evidence>
<dbReference type="InterPro" id="IPR023346">
    <property type="entry name" value="Lysozyme-like_dom_sf"/>
</dbReference>
<dbReference type="RefSeq" id="WP_021227428.1">
    <property type="nucleotide sequence ID" value="NZ_ATDP01000102.1"/>
</dbReference>
<gene>
    <name evidence="3" type="ORF">RLDS_19365</name>
</gene>
<sequence length="186" mass="20258">MTIDDLVDEAIGREGGFVDDPHDAGGATRWGVTERVARANGFAGDMRLLPRETAARIYRTVYYVAPGFDRIGAISMPLAELLFDTGINMGPETAGTFLQRALNLLNAGASLYPDLKVDGACGPKTRAALESYFQRRGKTGEGLSVLLWTVHGFRTARYEAISVSRPANERFAYGWIARQVRMGIAA</sequence>
<dbReference type="Gene3D" id="1.20.141.10">
    <property type="entry name" value="Chitosanase, subunit A, domain 1"/>
    <property type="match status" value="1"/>
</dbReference>
<dbReference type="PATRIC" id="fig|1331060.3.peg.3743"/>
<name>T0ISK5_9SPHN</name>
<accession>T0ISK5</accession>
<evidence type="ECO:0000313" key="3">
    <source>
        <dbReference type="EMBL" id="EQB12659.1"/>
    </source>
</evidence>
<dbReference type="OrthoDB" id="9815229at2"/>
<dbReference type="Pfam" id="PF09374">
    <property type="entry name" value="PG_binding_3"/>
    <property type="match status" value="1"/>
</dbReference>